<dbReference type="GO" id="GO:0000226">
    <property type="term" value="P:microtubule cytoskeleton organization"/>
    <property type="evidence" value="ECO:0007669"/>
    <property type="project" value="TreeGrafter"/>
</dbReference>
<feature type="domain" description="Tubulin-folding cofactor D C-terminal" evidence="5">
    <location>
        <begin position="885"/>
        <end position="1066"/>
    </location>
</feature>
<dbReference type="InterPro" id="IPR058033">
    <property type="entry name" value="ARM_TBCD_2nd"/>
</dbReference>
<evidence type="ECO:0000259" key="6">
    <source>
        <dbReference type="Pfam" id="PF25767"/>
    </source>
</evidence>
<keyword evidence="4" id="KW-0472">Membrane</keyword>
<evidence type="ECO:0000256" key="2">
    <source>
        <dbReference type="ARBA" id="ARBA00015003"/>
    </source>
</evidence>
<organism evidence="7">
    <name type="scientific">Culicoides sonorensis</name>
    <name type="common">Biting midge</name>
    <dbReference type="NCBI Taxonomy" id="179676"/>
    <lineage>
        <taxon>Eukaryota</taxon>
        <taxon>Metazoa</taxon>
        <taxon>Ecdysozoa</taxon>
        <taxon>Arthropoda</taxon>
        <taxon>Hexapoda</taxon>
        <taxon>Insecta</taxon>
        <taxon>Pterygota</taxon>
        <taxon>Neoptera</taxon>
        <taxon>Endopterygota</taxon>
        <taxon>Diptera</taxon>
        <taxon>Nematocera</taxon>
        <taxon>Chironomoidea</taxon>
        <taxon>Ceratopogonidae</taxon>
        <taxon>Ceratopogoninae</taxon>
        <taxon>Culicoides</taxon>
        <taxon>Monoculicoides</taxon>
    </lineage>
</organism>
<dbReference type="Gene3D" id="1.25.10.10">
    <property type="entry name" value="Leucine-rich Repeat Variant"/>
    <property type="match status" value="2"/>
</dbReference>
<dbReference type="GO" id="GO:0016328">
    <property type="term" value="C:lateral plasma membrane"/>
    <property type="evidence" value="ECO:0007669"/>
    <property type="project" value="TreeGrafter"/>
</dbReference>
<dbReference type="AlphaFoldDB" id="A0A336LLZ4"/>
<keyword evidence="4" id="KW-0812">Transmembrane</keyword>
<name>A0A336LLZ4_CULSO</name>
<dbReference type="GO" id="GO:0048487">
    <property type="term" value="F:beta-tubulin binding"/>
    <property type="evidence" value="ECO:0007669"/>
    <property type="project" value="InterPro"/>
</dbReference>
<dbReference type="SUPFAM" id="SSF48371">
    <property type="entry name" value="ARM repeat"/>
    <property type="match status" value="2"/>
</dbReference>
<dbReference type="InterPro" id="IPR022577">
    <property type="entry name" value="TBCD_C"/>
</dbReference>
<dbReference type="GO" id="GO:0007023">
    <property type="term" value="P:post-chaperonin tubulin folding pathway"/>
    <property type="evidence" value="ECO:0007669"/>
    <property type="project" value="InterPro"/>
</dbReference>
<dbReference type="InterPro" id="IPR033162">
    <property type="entry name" value="TBCD"/>
</dbReference>
<reference evidence="7" key="1">
    <citation type="submission" date="2018-07" db="EMBL/GenBank/DDBJ databases">
        <authorList>
            <person name="Quirk P.G."/>
            <person name="Krulwich T.A."/>
        </authorList>
    </citation>
    <scope>NUCLEOTIDE SEQUENCE</scope>
</reference>
<proteinExistence type="inferred from homology"/>
<evidence type="ECO:0000256" key="1">
    <source>
        <dbReference type="ARBA" id="ARBA00006853"/>
    </source>
</evidence>
<feature type="domain" description="Tubulin-folding cofactor D ARM repeats" evidence="6">
    <location>
        <begin position="277"/>
        <end position="517"/>
    </location>
</feature>
<sequence>MNQPETLMETGEIPSCTLDHFKEYDQVVQLIKDLPENIKEIQEKSYENFSEILSRYQEQPHLLDPHIPDLLSLLFKFVRDPVVDRSISNEAFKYMYQICKVRSYKVFVKFLPHELSDLDFTLKSLAETNVDDKNASKCWEKRYVLLVWMSVLVLIPFHLARLDGDKVSGVEGKLTKMEQMYQICKHHTKNNDPCSTVAAFFAAKFLIRADMKDVYLEKFFDWVCKEHDKDTLGYGQLCAVAAILKHGKREDLEPFIKFLVNWITNLGYKDGNDFLKYKYYLKIIQRLGLVFLPPRKVAAWRYQRGTRSLALHVDKNLDEISGKLMEDVHAGGGGGDDDENFTVPDEIEDVIEELLQGLRSASSDCRWQSAKGVGRICNRLPKSLGDDVVGSVIEILNPLEPHEAWHGACLALAELAKRGLLLPYRLPNIVPLLMEALTYDEMKSYMPVGLNIRDAACYMSWAFARAYKPSDLKPFVVNIASALLITTSFDREINCRRAASAAFQESVGRLGNFPHGIDILTTADFFSVGLRTNAYLNISDFIGQFEEYSQPLIDHLVDRKVNHWDITIRDLAAKALNVLTKRKPNYIATKVMQKLILENAKSIDVNSRHGSVLAIGEIVLALSNIETKENTPGKYLTKETIDQINILVQDYHTREQFRGMSGELMRLACLDFIRNASEAKIPIELACIESWQYLIDQCIIHKSVQVRNLAIKALPIIASSYYQDDKFETIKNKILIYYLTQSDNNLEENCRMGYVGAIGALPKFMLVPEFEQVLDVLIRHSLMPEASRGENPIVLKWSEARRESVKALTNIVETIGFDTNEIPNSFANKEQLSRVFKCFLTGLQEYTLDNRGDIGAWVREASMTGLTFLLKNCPAELLSDEIVEKVMQGLAQQAVEKIDRTRGLAGRLFCSIVHHSPPVPHIPQHDALKEIFPVDSSKVLWLFADHTCPLFCAMLDFTEYSKHLILGLAASIGQLTESLVKYSSNSFFAYLKTHKSNIPRIGKEIIQVFEENLLNERVTCPLLSFLDIVLGSGSLQLLLDDEHSNFPDEIFRLINAEIKGHKKLYKLVSSINVYCHLIQVNRICVQVLSKLTFFLGLTHVHVRKCTAIKLYEALVIHGDTCESIAEDNLDTILEILSETDWGQPLNEVRPIRNKLCDLLGIKPPISRVPTVSK</sequence>
<comment type="similarity">
    <text evidence="1">Belongs to the TBCD family.</text>
</comment>
<evidence type="ECO:0000256" key="4">
    <source>
        <dbReference type="SAM" id="Phobius"/>
    </source>
</evidence>
<dbReference type="VEuPathDB" id="VectorBase:CSON003330"/>
<dbReference type="GO" id="GO:0070830">
    <property type="term" value="P:bicellular tight junction assembly"/>
    <property type="evidence" value="ECO:0007669"/>
    <property type="project" value="TreeGrafter"/>
</dbReference>
<dbReference type="PANTHER" id="PTHR12658">
    <property type="entry name" value="BETA-TUBULIN COFACTOR D"/>
    <property type="match status" value="1"/>
</dbReference>
<dbReference type="InterPro" id="IPR011989">
    <property type="entry name" value="ARM-like"/>
</dbReference>
<keyword evidence="4" id="KW-1133">Transmembrane helix</keyword>
<gene>
    <name evidence="7" type="primary">CSON003330</name>
</gene>
<dbReference type="EMBL" id="UFQT01000015">
    <property type="protein sequence ID" value="SSX17771.1"/>
    <property type="molecule type" value="Genomic_DNA"/>
</dbReference>
<accession>A0A336LLZ4</accession>
<evidence type="ECO:0000259" key="5">
    <source>
        <dbReference type="Pfam" id="PF12612"/>
    </source>
</evidence>
<dbReference type="PANTHER" id="PTHR12658:SF0">
    <property type="entry name" value="TUBULIN-SPECIFIC CHAPERONE D"/>
    <property type="match status" value="1"/>
</dbReference>
<protein>
    <recommendedName>
        <fullName evidence="2">Tubulin-specific chaperone D</fullName>
    </recommendedName>
</protein>
<dbReference type="OMA" id="EPHEAWH"/>
<dbReference type="GO" id="GO:0034333">
    <property type="term" value="P:adherens junction assembly"/>
    <property type="evidence" value="ECO:0007669"/>
    <property type="project" value="TreeGrafter"/>
</dbReference>
<dbReference type="Pfam" id="PF25767">
    <property type="entry name" value="ARM_TBCD_2nd"/>
    <property type="match status" value="1"/>
</dbReference>
<dbReference type="Pfam" id="PF23579">
    <property type="entry name" value="ARM_TBCD"/>
    <property type="match status" value="1"/>
</dbReference>
<evidence type="ECO:0000313" key="7">
    <source>
        <dbReference type="EMBL" id="SSX17771.1"/>
    </source>
</evidence>
<dbReference type="Pfam" id="PF12612">
    <property type="entry name" value="TFCD_C"/>
    <property type="match status" value="1"/>
</dbReference>
<evidence type="ECO:0000256" key="3">
    <source>
        <dbReference type="ARBA" id="ARBA00023186"/>
    </source>
</evidence>
<keyword evidence="3" id="KW-0143">Chaperone</keyword>
<feature type="transmembrane region" description="Helical" evidence="4">
    <location>
        <begin position="143"/>
        <end position="160"/>
    </location>
</feature>
<dbReference type="InterPro" id="IPR016024">
    <property type="entry name" value="ARM-type_fold"/>
</dbReference>
<dbReference type="GO" id="GO:0005096">
    <property type="term" value="F:GTPase activator activity"/>
    <property type="evidence" value="ECO:0007669"/>
    <property type="project" value="InterPro"/>
</dbReference>
<dbReference type="GO" id="GO:0007021">
    <property type="term" value="P:tubulin complex assembly"/>
    <property type="evidence" value="ECO:0007669"/>
    <property type="project" value="InterPro"/>
</dbReference>